<sequence length="279" mass="32212">MIVLKNKQINDDINKKELSGWNASQLKSLYVERNIFNTAPDTPIFKIMRMRHFIGDLKGNCLTHMFPNKNVWLDDYENLLMRVQFTEQQSQQPLYLSGVMENLYATCWTLNDENQDDWLVFSGGEPAVRLETTPRKLLEALMNINDKYFMLHHFIGKVMYEAESDVLRYFLDPDYDKHLDPLGQGSALALMLLRNNVSHENEVRLIYEYKEDQVNNPWVKSNVTCFPQKCCHVPVDWSAVLKSISVSKSSTTTDLQQVKSALASANIHLSVSQSCIPDR</sequence>
<evidence type="ECO:0000313" key="1">
    <source>
        <dbReference type="EMBL" id="MBC2622209.1"/>
    </source>
</evidence>
<gene>
    <name evidence="1" type="ORF">H7I73_21470</name>
</gene>
<evidence type="ECO:0000313" key="2">
    <source>
        <dbReference type="Proteomes" id="UP000548504"/>
    </source>
</evidence>
<proteinExistence type="predicted"/>
<reference evidence="1 2" key="1">
    <citation type="submission" date="2020-08" db="EMBL/GenBank/DDBJ databases">
        <title>Emergence and comparative genomics analysis of Citrobacter in Fennec fox imported from North Africa to China.</title>
        <authorList>
            <person name="Zheng B."/>
        </authorList>
    </citation>
    <scope>NUCLEOTIDE SEQUENCE [LARGE SCALE GENOMIC DNA]</scope>
    <source>
        <strain evidence="1 2">FF141</strain>
    </source>
</reference>
<dbReference type="AlphaFoldDB" id="A0A7X1BSA7"/>
<comment type="caution">
    <text evidence="1">The sequence shown here is derived from an EMBL/GenBank/DDBJ whole genome shotgun (WGS) entry which is preliminary data.</text>
</comment>
<protein>
    <submittedName>
        <fullName evidence="1">Uncharacterized protein</fullName>
    </submittedName>
</protein>
<dbReference type="RefSeq" id="WP_185656426.1">
    <property type="nucleotide sequence ID" value="NZ_JACLAG010000006.1"/>
</dbReference>
<dbReference type="Proteomes" id="UP000548504">
    <property type="component" value="Unassembled WGS sequence"/>
</dbReference>
<dbReference type="EMBL" id="JACLAG010000006">
    <property type="protein sequence ID" value="MBC2622209.1"/>
    <property type="molecule type" value="Genomic_DNA"/>
</dbReference>
<organism evidence="1 2">
    <name type="scientific">Citrobacter cronae</name>
    <dbReference type="NCBI Taxonomy" id="1748967"/>
    <lineage>
        <taxon>Bacteria</taxon>
        <taxon>Pseudomonadati</taxon>
        <taxon>Pseudomonadota</taxon>
        <taxon>Gammaproteobacteria</taxon>
        <taxon>Enterobacterales</taxon>
        <taxon>Enterobacteriaceae</taxon>
        <taxon>Citrobacter</taxon>
        <taxon>Citrobacter freundii complex</taxon>
    </lineage>
</organism>
<name>A0A7X1BSA7_9ENTR</name>
<accession>A0A7X1BSA7</accession>